<dbReference type="EMBL" id="BGZK01000130">
    <property type="protein sequence ID" value="GBP21559.1"/>
    <property type="molecule type" value="Genomic_DNA"/>
</dbReference>
<name>A0A4C1U5H9_EUMVA</name>
<reference evidence="1 2" key="1">
    <citation type="journal article" date="2019" name="Commun. Biol.">
        <title>The bagworm genome reveals a unique fibroin gene that provides high tensile strength.</title>
        <authorList>
            <person name="Kono N."/>
            <person name="Nakamura H."/>
            <person name="Ohtoshi R."/>
            <person name="Tomita M."/>
            <person name="Numata K."/>
            <person name="Arakawa K."/>
        </authorList>
    </citation>
    <scope>NUCLEOTIDE SEQUENCE [LARGE SCALE GENOMIC DNA]</scope>
</reference>
<evidence type="ECO:0000313" key="1">
    <source>
        <dbReference type="EMBL" id="GBP21559.1"/>
    </source>
</evidence>
<dbReference type="AlphaFoldDB" id="A0A4C1U5H9"/>
<proteinExistence type="predicted"/>
<comment type="caution">
    <text evidence="1">The sequence shown here is derived from an EMBL/GenBank/DDBJ whole genome shotgun (WGS) entry which is preliminary data.</text>
</comment>
<sequence>MDIFLLAGRRKQQFSVPRFGFCNGVITWRCSPHISASSLVASLLPDDRYLGQGPRRIGQYKCAPRPYYLQAEIGLPGHHSRNSDLLAALLA</sequence>
<keyword evidence="2" id="KW-1185">Reference proteome</keyword>
<dbReference type="Proteomes" id="UP000299102">
    <property type="component" value="Unassembled WGS sequence"/>
</dbReference>
<protein>
    <submittedName>
        <fullName evidence="1">Uncharacterized protein</fullName>
    </submittedName>
</protein>
<accession>A0A4C1U5H9</accession>
<evidence type="ECO:0000313" key="2">
    <source>
        <dbReference type="Proteomes" id="UP000299102"/>
    </source>
</evidence>
<organism evidence="1 2">
    <name type="scientific">Eumeta variegata</name>
    <name type="common">Bagworm moth</name>
    <name type="synonym">Eumeta japonica</name>
    <dbReference type="NCBI Taxonomy" id="151549"/>
    <lineage>
        <taxon>Eukaryota</taxon>
        <taxon>Metazoa</taxon>
        <taxon>Ecdysozoa</taxon>
        <taxon>Arthropoda</taxon>
        <taxon>Hexapoda</taxon>
        <taxon>Insecta</taxon>
        <taxon>Pterygota</taxon>
        <taxon>Neoptera</taxon>
        <taxon>Endopterygota</taxon>
        <taxon>Lepidoptera</taxon>
        <taxon>Glossata</taxon>
        <taxon>Ditrysia</taxon>
        <taxon>Tineoidea</taxon>
        <taxon>Psychidae</taxon>
        <taxon>Oiketicinae</taxon>
        <taxon>Eumeta</taxon>
    </lineage>
</organism>
<gene>
    <name evidence="1" type="ORF">EVAR_9743_1</name>
</gene>